<dbReference type="InterPro" id="IPR001969">
    <property type="entry name" value="Aspartic_peptidase_AS"/>
</dbReference>
<comment type="similarity">
    <text evidence="1 5">Belongs to the peptidase A1 family.</text>
</comment>
<feature type="domain" description="Peptidase A1" evidence="7">
    <location>
        <begin position="109"/>
        <end position="424"/>
    </location>
</feature>
<keyword evidence="9" id="KW-1185">Reference proteome</keyword>
<organism evidence="8 9">
    <name type="scientific">Diaporthe australafricana</name>
    <dbReference type="NCBI Taxonomy" id="127596"/>
    <lineage>
        <taxon>Eukaryota</taxon>
        <taxon>Fungi</taxon>
        <taxon>Dikarya</taxon>
        <taxon>Ascomycota</taxon>
        <taxon>Pezizomycotina</taxon>
        <taxon>Sordariomycetes</taxon>
        <taxon>Sordariomycetidae</taxon>
        <taxon>Diaporthales</taxon>
        <taxon>Diaporthaceae</taxon>
        <taxon>Diaporthe</taxon>
    </lineage>
</organism>
<evidence type="ECO:0000259" key="7">
    <source>
        <dbReference type="PROSITE" id="PS51767"/>
    </source>
</evidence>
<evidence type="ECO:0000256" key="3">
    <source>
        <dbReference type="ARBA" id="ARBA00022750"/>
    </source>
</evidence>
<evidence type="ECO:0000256" key="2">
    <source>
        <dbReference type="ARBA" id="ARBA00022670"/>
    </source>
</evidence>
<sequence length="430" mass="45272">MASSKLLAVSLVMLADALGVSGHHPHPPRSAPATEIREDIGATFRVQQMKNPGFKGKSGLEAMIDVYKKYGVELTPQLKKAVQVNPQLAVAHKRQTVTATPPPGLDIEYVSPVQIGTPAQTLFLNFDTGSSDLWCFSTDTNSSEVNGQGLYVPSDSTTSVVQAGSTFSIGYGDGSGAAGVVYNDVVSVAGFVATNQAVESALTVSTQFTEDPYSWGLLGLGMSGGNTVRPVPQLTFFDNIKASLAAPVFTADLKAAAPGSHGFGFIGNSFTGNIQYAPIDRTSQYWKFAITGYRVGPATVPGNPNSGYTTKPLLAIADTGTTLLLLPDDIVNAYWSTVTGAAFDADWAAILFPCTATLPDFTFGIGLYKGVVPGRYINYGRADETRCYGGLQTQGNMGFGIVGDIALKAQFAIFDQGNMKVGLANKVLTT</sequence>
<dbReference type="Pfam" id="PF00026">
    <property type="entry name" value="Asp"/>
    <property type="match status" value="1"/>
</dbReference>
<dbReference type="PROSITE" id="PS51767">
    <property type="entry name" value="PEPTIDASE_A1"/>
    <property type="match status" value="1"/>
</dbReference>
<dbReference type="PRINTS" id="PR00792">
    <property type="entry name" value="PEPSIN"/>
</dbReference>
<name>A0ABR3VZI8_9PEZI</name>
<dbReference type="PROSITE" id="PS00141">
    <property type="entry name" value="ASP_PROTEASE"/>
    <property type="match status" value="1"/>
</dbReference>
<dbReference type="Gene3D" id="2.40.70.10">
    <property type="entry name" value="Acid Proteases"/>
    <property type="match status" value="2"/>
</dbReference>
<dbReference type="EMBL" id="JAWRVE010000203">
    <property type="protein sequence ID" value="KAL1849354.1"/>
    <property type="molecule type" value="Genomic_DNA"/>
</dbReference>
<feature type="signal peptide" evidence="6">
    <location>
        <begin position="1"/>
        <end position="22"/>
    </location>
</feature>
<keyword evidence="2 5" id="KW-0645">Protease</keyword>
<evidence type="ECO:0000256" key="5">
    <source>
        <dbReference type="RuleBase" id="RU000454"/>
    </source>
</evidence>
<comment type="caution">
    <text evidence="8">The sequence shown here is derived from an EMBL/GenBank/DDBJ whole genome shotgun (WGS) entry which is preliminary data.</text>
</comment>
<evidence type="ECO:0000256" key="1">
    <source>
        <dbReference type="ARBA" id="ARBA00007447"/>
    </source>
</evidence>
<dbReference type="InterPro" id="IPR034163">
    <property type="entry name" value="Aspergillopepsin-like_cat_dom"/>
</dbReference>
<keyword evidence="6" id="KW-0732">Signal</keyword>
<feature type="chain" id="PRO_5047483400" description="Peptidase A1 domain-containing protein" evidence="6">
    <location>
        <begin position="23"/>
        <end position="430"/>
    </location>
</feature>
<keyword evidence="4 5" id="KW-0378">Hydrolase</keyword>
<keyword evidence="3 5" id="KW-0064">Aspartyl protease</keyword>
<proteinExistence type="inferred from homology"/>
<evidence type="ECO:0000256" key="6">
    <source>
        <dbReference type="SAM" id="SignalP"/>
    </source>
</evidence>
<dbReference type="PANTHER" id="PTHR47966:SF2">
    <property type="entry name" value="ASPERGILLOPEPSIN-1-RELATED"/>
    <property type="match status" value="1"/>
</dbReference>
<accession>A0ABR3VZI8</accession>
<dbReference type="SUPFAM" id="SSF50630">
    <property type="entry name" value="Acid proteases"/>
    <property type="match status" value="1"/>
</dbReference>
<protein>
    <recommendedName>
        <fullName evidence="7">Peptidase A1 domain-containing protein</fullName>
    </recommendedName>
</protein>
<evidence type="ECO:0000313" key="9">
    <source>
        <dbReference type="Proteomes" id="UP001583177"/>
    </source>
</evidence>
<evidence type="ECO:0000256" key="4">
    <source>
        <dbReference type="ARBA" id="ARBA00022801"/>
    </source>
</evidence>
<dbReference type="InterPro" id="IPR033121">
    <property type="entry name" value="PEPTIDASE_A1"/>
</dbReference>
<dbReference type="PANTHER" id="PTHR47966">
    <property type="entry name" value="BETA-SITE APP-CLEAVING ENZYME, ISOFORM A-RELATED"/>
    <property type="match status" value="1"/>
</dbReference>
<dbReference type="InterPro" id="IPR001461">
    <property type="entry name" value="Aspartic_peptidase_A1"/>
</dbReference>
<evidence type="ECO:0000313" key="8">
    <source>
        <dbReference type="EMBL" id="KAL1849354.1"/>
    </source>
</evidence>
<dbReference type="Proteomes" id="UP001583177">
    <property type="component" value="Unassembled WGS sequence"/>
</dbReference>
<gene>
    <name evidence="8" type="ORF">Daus18300_013327</name>
</gene>
<dbReference type="CDD" id="cd06097">
    <property type="entry name" value="Aspergillopepsin_like"/>
    <property type="match status" value="1"/>
</dbReference>
<dbReference type="InterPro" id="IPR021109">
    <property type="entry name" value="Peptidase_aspartic_dom_sf"/>
</dbReference>
<reference evidence="8 9" key="1">
    <citation type="journal article" date="2024" name="IMA Fungus">
        <title>IMA Genome - F19 : A genome assembly and annotation guide to empower mycologists, including annotated draft genome sequences of Ceratocystis pirilliformis, Diaporthe australafricana, Fusarium ophioides, Paecilomyces lecythidis, and Sporothrix stenoceras.</title>
        <authorList>
            <person name="Aylward J."/>
            <person name="Wilson A.M."/>
            <person name="Visagie C.M."/>
            <person name="Spraker J."/>
            <person name="Barnes I."/>
            <person name="Buitendag C."/>
            <person name="Ceriani C."/>
            <person name="Del Mar Angel L."/>
            <person name="du Plessis D."/>
            <person name="Fuchs T."/>
            <person name="Gasser K."/>
            <person name="Kramer D."/>
            <person name="Li W."/>
            <person name="Munsamy K."/>
            <person name="Piso A."/>
            <person name="Price J.L."/>
            <person name="Sonnekus B."/>
            <person name="Thomas C."/>
            <person name="van der Nest A."/>
            <person name="van Dijk A."/>
            <person name="van Heerden A."/>
            <person name="van Vuuren N."/>
            <person name="Yilmaz N."/>
            <person name="Duong T.A."/>
            <person name="van der Merwe N.A."/>
            <person name="Wingfield M.J."/>
            <person name="Wingfield B.D."/>
        </authorList>
    </citation>
    <scope>NUCLEOTIDE SEQUENCE [LARGE SCALE GENOMIC DNA]</scope>
    <source>
        <strain evidence="8 9">CMW 18300</strain>
    </source>
</reference>